<dbReference type="InterPro" id="IPR005118">
    <property type="entry name" value="TRCF_C"/>
</dbReference>
<evidence type="ECO:0000313" key="12">
    <source>
        <dbReference type="EMBL" id="UZP74792.1"/>
    </source>
</evidence>
<comment type="similarity">
    <text evidence="9">In the C-terminal section; belongs to the helicase family. RecG subfamily.</text>
</comment>
<dbReference type="InterPro" id="IPR014001">
    <property type="entry name" value="Helicase_ATP-bd"/>
</dbReference>
<dbReference type="Pfam" id="PF00270">
    <property type="entry name" value="DEAD"/>
    <property type="match status" value="1"/>
</dbReference>
<evidence type="ECO:0000256" key="8">
    <source>
        <dbReference type="ARBA" id="ARBA00023204"/>
    </source>
</evidence>
<dbReference type="SUPFAM" id="SSF143517">
    <property type="entry name" value="TRCF domain-like"/>
    <property type="match status" value="1"/>
</dbReference>
<comment type="subcellular location">
    <subcellularLocation>
        <location evidence="9">Cytoplasm</location>
    </subcellularLocation>
</comment>
<dbReference type="NCBIfam" id="TIGR00580">
    <property type="entry name" value="mfd"/>
    <property type="match status" value="1"/>
</dbReference>
<gene>
    <name evidence="9" type="primary">mfd</name>
    <name evidence="12" type="ORF">E0F26_08605</name>
</gene>
<evidence type="ECO:0000256" key="3">
    <source>
        <dbReference type="ARBA" id="ARBA00022763"/>
    </source>
</evidence>
<dbReference type="SMART" id="SM00490">
    <property type="entry name" value="HELICc"/>
    <property type="match status" value="1"/>
</dbReference>
<dbReference type="InterPro" id="IPR027417">
    <property type="entry name" value="P-loop_NTPase"/>
</dbReference>
<dbReference type="SMART" id="SM00487">
    <property type="entry name" value="DEXDc"/>
    <property type="match status" value="1"/>
</dbReference>
<keyword evidence="13" id="KW-1185">Reference proteome</keyword>
<dbReference type="Pfam" id="PF02559">
    <property type="entry name" value="CarD_TRCF_RID"/>
    <property type="match status" value="1"/>
</dbReference>
<dbReference type="Pfam" id="PF17757">
    <property type="entry name" value="UvrB_inter"/>
    <property type="match status" value="1"/>
</dbReference>
<protein>
    <recommendedName>
        <fullName evidence="9">Transcription-repair-coupling factor</fullName>
        <shortName evidence="9">TRCF</shortName>
        <ecNumber evidence="9">3.6.4.-</ecNumber>
    </recommendedName>
</protein>
<dbReference type="Pfam" id="PF00271">
    <property type="entry name" value="Helicase_C"/>
    <property type="match status" value="1"/>
</dbReference>
<evidence type="ECO:0000259" key="10">
    <source>
        <dbReference type="PROSITE" id="PS51192"/>
    </source>
</evidence>
<dbReference type="HAMAP" id="MF_00969">
    <property type="entry name" value="TRCF"/>
    <property type="match status" value="1"/>
</dbReference>
<dbReference type="PANTHER" id="PTHR47964">
    <property type="entry name" value="ATP-DEPENDENT DNA HELICASE HOMOLOG RECG, CHLOROPLASTIC"/>
    <property type="match status" value="1"/>
</dbReference>
<dbReference type="Gene3D" id="2.40.10.170">
    <property type="match status" value="1"/>
</dbReference>
<feature type="domain" description="Helicase C-terminal" evidence="11">
    <location>
        <begin position="804"/>
        <end position="958"/>
    </location>
</feature>
<evidence type="ECO:0000256" key="5">
    <source>
        <dbReference type="ARBA" id="ARBA00022806"/>
    </source>
</evidence>
<dbReference type="SUPFAM" id="SSF141259">
    <property type="entry name" value="CarD-like"/>
    <property type="match status" value="1"/>
</dbReference>
<dbReference type="PROSITE" id="PS51194">
    <property type="entry name" value="HELICASE_CTER"/>
    <property type="match status" value="1"/>
</dbReference>
<dbReference type="InterPro" id="IPR003711">
    <property type="entry name" value="CarD-like/TRCF_RID"/>
</dbReference>
<dbReference type="RefSeq" id="WP_279241252.1">
    <property type="nucleotide sequence ID" value="NZ_CP036501.1"/>
</dbReference>
<keyword evidence="6 9" id="KW-0067">ATP-binding</keyword>
<dbReference type="InterPro" id="IPR041471">
    <property type="entry name" value="UvrB_inter"/>
</dbReference>
<name>A0ABY6Q699_9GAMM</name>
<dbReference type="Pfam" id="PF21132">
    <property type="entry name" value="MFD_D3"/>
    <property type="match status" value="1"/>
</dbReference>
<evidence type="ECO:0000259" key="11">
    <source>
        <dbReference type="PROSITE" id="PS51194"/>
    </source>
</evidence>
<evidence type="ECO:0000256" key="2">
    <source>
        <dbReference type="ARBA" id="ARBA00022741"/>
    </source>
</evidence>
<dbReference type="Gene3D" id="3.40.50.300">
    <property type="entry name" value="P-loop containing nucleotide triphosphate hydrolases"/>
    <property type="match status" value="2"/>
</dbReference>
<keyword evidence="4 9" id="KW-0378">Hydrolase</keyword>
<keyword evidence="8 9" id="KW-0234">DNA repair</keyword>
<evidence type="ECO:0000256" key="4">
    <source>
        <dbReference type="ARBA" id="ARBA00022801"/>
    </source>
</evidence>
<accession>A0ABY6Q699</accession>
<dbReference type="SMART" id="SM01058">
    <property type="entry name" value="CarD_TRCF"/>
    <property type="match status" value="1"/>
</dbReference>
<feature type="domain" description="Helicase ATP-binding" evidence="10">
    <location>
        <begin position="622"/>
        <end position="783"/>
    </location>
</feature>
<comment type="similarity">
    <text evidence="9">In the N-terminal section; belongs to the UvrB family.</text>
</comment>
<dbReference type="EMBL" id="CP036501">
    <property type="protein sequence ID" value="UZP74792.1"/>
    <property type="molecule type" value="Genomic_DNA"/>
</dbReference>
<dbReference type="NCBIfam" id="NF007966">
    <property type="entry name" value="PRK10689.1"/>
    <property type="match status" value="1"/>
</dbReference>
<dbReference type="Gene3D" id="3.30.2060.10">
    <property type="entry name" value="Penicillin-binding protein 1b domain"/>
    <property type="match status" value="1"/>
</dbReference>
<dbReference type="SUPFAM" id="SSF52540">
    <property type="entry name" value="P-loop containing nucleoside triphosphate hydrolases"/>
    <property type="match status" value="3"/>
</dbReference>
<dbReference type="InterPro" id="IPR001650">
    <property type="entry name" value="Helicase_C-like"/>
</dbReference>
<dbReference type="InterPro" id="IPR047112">
    <property type="entry name" value="RecG/Mfd"/>
</dbReference>
<evidence type="ECO:0000256" key="7">
    <source>
        <dbReference type="ARBA" id="ARBA00023125"/>
    </source>
</evidence>
<keyword evidence="5" id="KW-0347">Helicase</keyword>
<evidence type="ECO:0000256" key="1">
    <source>
        <dbReference type="ARBA" id="ARBA00022490"/>
    </source>
</evidence>
<keyword evidence="3 9" id="KW-0227">DNA damage</keyword>
<dbReference type="InterPro" id="IPR048635">
    <property type="entry name" value="MFD_D3"/>
</dbReference>
<keyword evidence="7 9" id="KW-0238">DNA-binding</keyword>
<dbReference type="PROSITE" id="PS51192">
    <property type="entry name" value="HELICASE_ATP_BIND_1"/>
    <property type="match status" value="1"/>
</dbReference>
<dbReference type="Proteomes" id="UP001317963">
    <property type="component" value="Chromosome"/>
</dbReference>
<dbReference type="Gene3D" id="3.40.50.11180">
    <property type="match status" value="1"/>
</dbReference>
<keyword evidence="2 9" id="KW-0547">Nucleotide-binding</keyword>
<dbReference type="EC" id="3.6.4.-" evidence="9"/>
<dbReference type="InterPro" id="IPR004576">
    <property type="entry name" value="Mfd"/>
</dbReference>
<keyword evidence="1 9" id="KW-0963">Cytoplasm</keyword>
<dbReference type="CDD" id="cd17991">
    <property type="entry name" value="DEXHc_TRCF"/>
    <property type="match status" value="1"/>
</dbReference>
<dbReference type="Gene3D" id="3.90.1150.50">
    <property type="entry name" value="Transcription-repair-coupling factor, D7 domain"/>
    <property type="match status" value="1"/>
</dbReference>
<evidence type="ECO:0000256" key="6">
    <source>
        <dbReference type="ARBA" id="ARBA00022840"/>
    </source>
</evidence>
<sequence>MTSFFDIQSTLPWPNATGKRTAIGPVTGAAQSHFVAELAKTTPLILVITENTAAAHILASELPFFMDDKKETLLIQDWETLPYDNFSPHEDIISDRLKAFSRLPSLTEGIVIVSITTLMHRVPPRHFIETGVLSLAIGEELDLQRFTRNLTKNGYRSVDTVYEHGEFATRGSLLDVFPMGSDAPLRIDLFDGEIETLRSFDPDTQRTTERLEKVDLLPAREYPLHTDAIERFKIDWYRSFEGDPEKCSVFTDISQRRAPQGAEYYMPLFFDECEVLFDYLPSDIPLIMVGNNFASAKRFWAEVNNRYEEYGVDPRRPLVPPPRGFIAPEELYARLGDYCAIEFRDNTDASLHYQLGDYRPEPFSATENYRNVSGVGKLSVLLESHDSPVLLSVESAGRREIILESLNKEGLKPTAVSSWSEFNQSGTTFGITVTDISRELFTTPNGPALISEDQLFGQRVAQKRRRKREEETDTQVIIRDLTELRPGVPVVHLEHGVGRYTGLEMLTIDGHDAEFLLLEYANDDKLYVPVGSLHLISRYSGGDEDTAPLHRLGTEHWVKARKKASEKASDVAAQLLEVYAKREARVGYAHELDDAAWDEFCTGFSFEETPDQAAAIESVKADMCAEKVMDRLVCGDVGFGKTEVAMRAAFIAAHNHKQVAVLVPTTLLAQQHFKNFNDRFAGWPITVEVVSRFKTAKDIRDITRRLQAGDIDILVGTHKLLQTDFGFSDLGLLIIDEEHRFGVKQKEAIKALRAEVDILTMTATPIPRTLNMALGGLRDLSVIATPPAKRLSIKTFVREQNIGLVKEAILRETLRGGQVYFLHNEVKTIEETARKLRELVPDISFGVAHGQLREQELEKVMSDFYHQRHNVLVCSTIIETGIDVPNANTIIIERADKFGLAQLHQLRGRVGRSHHQAYAYLLTPPRTGLSSDAEKRLEAIESAGALGAGFMLASHDLEIRGAGELLGDEQSGQIQQVGFSMYLEMLNRAVESLRKGEIPDVDAPLDTGTEVKLHVPALIPDDYLPNISTRLVLYKRIAQAKTKNQLDEVQIEMIDRFGLLPDATKQLFAQAEIRLRAQRLGISNIDVSAVGGSVKFEESTPVPVNALIQLLQSNPKEFKLGGSDTLRFVKNLDGVAERKDYVDDLLQRWEKACPDLQ</sequence>
<reference evidence="12 13" key="1">
    <citation type="submission" date="2019-02" db="EMBL/GenBank/DDBJ databases">
        <title>Halieaceae_genomes.</title>
        <authorList>
            <person name="Li S.-H."/>
        </authorList>
    </citation>
    <scope>NUCLEOTIDE SEQUENCE [LARGE SCALE GENOMIC DNA]</scope>
    <source>
        <strain evidence="12 13">JH123</strain>
    </source>
</reference>
<proteinExistence type="inferred from homology"/>
<evidence type="ECO:0000313" key="13">
    <source>
        <dbReference type="Proteomes" id="UP001317963"/>
    </source>
</evidence>
<dbReference type="PANTHER" id="PTHR47964:SF1">
    <property type="entry name" value="ATP-DEPENDENT DNA HELICASE HOMOLOG RECG, CHLOROPLASTIC"/>
    <property type="match status" value="1"/>
</dbReference>
<dbReference type="InterPro" id="IPR036101">
    <property type="entry name" value="CarD-like/TRCF_RID_sf"/>
</dbReference>
<evidence type="ECO:0000256" key="9">
    <source>
        <dbReference type="HAMAP-Rule" id="MF_00969"/>
    </source>
</evidence>
<organism evidence="12 13">
    <name type="scientific">Candidatus Paraluminiphilus aquimaris</name>
    <dbReference type="NCBI Taxonomy" id="2518994"/>
    <lineage>
        <taxon>Bacteria</taxon>
        <taxon>Pseudomonadati</taxon>
        <taxon>Pseudomonadota</taxon>
        <taxon>Gammaproteobacteria</taxon>
        <taxon>Cellvibrionales</taxon>
        <taxon>Halieaceae</taxon>
        <taxon>Candidatus Paraluminiphilus</taxon>
    </lineage>
</organism>
<comment type="function">
    <text evidence="9">Couples transcription and DNA repair by recognizing RNA polymerase (RNAP) stalled at DNA lesions. Mediates ATP-dependent release of RNAP and its truncated transcript from the DNA, and recruitment of nucleotide excision repair machinery to the damaged site.</text>
</comment>
<dbReference type="Gene3D" id="3.40.50.11140">
    <property type="match status" value="1"/>
</dbReference>
<dbReference type="InterPro" id="IPR011545">
    <property type="entry name" value="DEAD/DEAH_box_helicase_dom"/>
</dbReference>
<dbReference type="Pfam" id="PF03461">
    <property type="entry name" value="TRCF"/>
    <property type="match status" value="1"/>
</dbReference>
<dbReference type="SMART" id="SM00982">
    <property type="entry name" value="TRCF"/>
    <property type="match status" value="1"/>
</dbReference>
<dbReference type="InterPro" id="IPR037235">
    <property type="entry name" value="TRCF-like_C_D7"/>
</dbReference>